<evidence type="ECO:0000259" key="2">
    <source>
        <dbReference type="Pfam" id="PF03732"/>
    </source>
</evidence>
<feature type="region of interest" description="Disordered" evidence="1">
    <location>
        <begin position="101"/>
        <end position="137"/>
    </location>
</feature>
<feature type="non-terminal residue" evidence="3">
    <location>
        <position position="1"/>
    </location>
</feature>
<dbReference type="EMBL" id="CAJOAY010011613">
    <property type="protein sequence ID" value="CAF4239880.1"/>
    <property type="molecule type" value="Genomic_DNA"/>
</dbReference>
<name>A0A820DYZ8_9BILA</name>
<feature type="compositionally biased region" description="Polar residues" evidence="1">
    <location>
        <begin position="127"/>
        <end position="137"/>
    </location>
</feature>
<dbReference type="Proteomes" id="UP000663881">
    <property type="component" value="Unassembled WGS sequence"/>
</dbReference>
<evidence type="ECO:0000313" key="4">
    <source>
        <dbReference type="Proteomes" id="UP000663881"/>
    </source>
</evidence>
<dbReference type="InterPro" id="IPR005162">
    <property type="entry name" value="Retrotrans_gag_dom"/>
</dbReference>
<comment type="caution">
    <text evidence="3">The sequence shown here is derived from an EMBL/GenBank/DDBJ whole genome shotgun (WGS) entry which is preliminary data.</text>
</comment>
<dbReference type="AlphaFoldDB" id="A0A820DYZ8"/>
<dbReference type="PANTHER" id="PTHR33223">
    <property type="entry name" value="CCHC-TYPE DOMAIN-CONTAINING PROTEIN"/>
    <property type="match status" value="1"/>
</dbReference>
<feature type="compositionally biased region" description="Acidic residues" evidence="1">
    <location>
        <begin position="102"/>
        <end position="117"/>
    </location>
</feature>
<organism evidence="3 4">
    <name type="scientific">Adineta steineri</name>
    <dbReference type="NCBI Taxonomy" id="433720"/>
    <lineage>
        <taxon>Eukaryota</taxon>
        <taxon>Metazoa</taxon>
        <taxon>Spiralia</taxon>
        <taxon>Gnathifera</taxon>
        <taxon>Rotifera</taxon>
        <taxon>Eurotatoria</taxon>
        <taxon>Bdelloidea</taxon>
        <taxon>Adinetida</taxon>
        <taxon>Adinetidae</taxon>
        <taxon>Adineta</taxon>
    </lineage>
</organism>
<evidence type="ECO:0000256" key="1">
    <source>
        <dbReference type="SAM" id="MobiDB-lite"/>
    </source>
</evidence>
<accession>A0A820DYZ8</accession>
<reference evidence="3" key="1">
    <citation type="submission" date="2021-02" db="EMBL/GenBank/DDBJ databases">
        <authorList>
            <person name="Nowell W R."/>
        </authorList>
    </citation>
    <scope>NUCLEOTIDE SEQUENCE</scope>
</reference>
<sequence length="308" mass="34923">SPSDEEIHGVTPEEPVFLVPNNEVNQLRRHTRAYLKSIGQIPTIYQIPRARSSQKRTRPYGENETLAASIDDLILDSISEIRDPIATIEHQEETGFTNFLDFPEEDSNFQDFPETEEGGSRSPKPLENNTTAANPTSLRPTFNFIATMAVNRPWLAADAIAVPGIQHPLPKHPEKLLPKFDPDNDITPEDHIKQFMLSLRLLEVQHEDVVCRLFPYTFVGQASTWFFSLAPGSIASWQQFEAAFISQFGDDKTSGMMVLELSRMRCDKKDRIKDFNQRFISHLNRIPEKPAESIQVEFYTAALPPSVA</sequence>
<protein>
    <recommendedName>
        <fullName evidence="2">Retrotransposon gag domain-containing protein</fullName>
    </recommendedName>
</protein>
<feature type="non-terminal residue" evidence="3">
    <location>
        <position position="308"/>
    </location>
</feature>
<dbReference type="Pfam" id="PF03732">
    <property type="entry name" value="Retrotrans_gag"/>
    <property type="match status" value="1"/>
</dbReference>
<gene>
    <name evidence="3" type="ORF">OKA104_LOCUS43020</name>
</gene>
<feature type="domain" description="Retrotransposon gag" evidence="2">
    <location>
        <begin position="212"/>
        <end position="299"/>
    </location>
</feature>
<evidence type="ECO:0000313" key="3">
    <source>
        <dbReference type="EMBL" id="CAF4239880.1"/>
    </source>
</evidence>
<proteinExistence type="predicted"/>
<dbReference type="PANTHER" id="PTHR33223:SF10">
    <property type="entry name" value="AMINOTRANSFERASE-LIKE PLANT MOBILE DOMAIN-CONTAINING PROTEIN"/>
    <property type="match status" value="1"/>
</dbReference>